<proteinExistence type="predicted"/>
<dbReference type="EMBL" id="KN846959">
    <property type="protein sequence ID" value="KIW66904.1"/>
    <property type="molecule type" value="Genomic_DNA"/>
</dbReference>
<organism evidence="2 3">
    <name type="scientific">Phialophora macrospora</name>
    <dbReference type="NCBI Taxonomy" id="1851006"/>
    <lineage>
        <taxon>Eukaryota</taxon>
        <taxon>Fungi</taxon>
        <taxon>Dikarya</taxon>
        <taxon>Ascomycota</taxon>
        <taxon>Pezizomycotina</taxon>
        <taxon>Eurotiomycetes</taxon>
        <taxon>Chaetothyriomycetidae</taxon>
        <taxon>Chaetothyriales</taxon>
        <taxon>Herpotrichiellaceae</taxon>
        <taxon>Phialophora</taxon>
    </lineage>
</organism>
<dbReference type="Proteomes" id="UP000054266">
    <property type="component" value="Unassembled WGS sequence"/>
</dbReference>
<feature type="compositionally biased region" description="Basic and acidic residues" evidence="1">
    <location>
        <begin position="96"/>
        <end position="112"/>
    </location>
</feature>
<protein>
    <recommendedName>
        <fullName evidence="4">N-acetyltransferase domain-containing protein</fullName>
    </recommendedName>
</protein>
<evidence type="ECO:0000256" key="1">
    <source>
        <dbReference type="SAM" id="MobiDB-lite"/>
    </source>
</evidence>
<dbReference type="PANTHER" id="PTHR42791:SF2">
    <property type="entry name" value="N-ACETYLTRANSFERASE DOMAIN-CONTAINING PROTEIN"/>
    <property type="match status" value="1"/>
</dbReference>
<dbReference type="SUPFAM" id="SSF55729">
    <property type="entry name" value="Acyl-CoA N-acyltransferases (Nat)"/>
    <property type="match status" value="1"/>
</dbReference>
<dbReference type="HOGENOM" id="CLU_953176_0_0_1"/>
<dbReference type="InterPro" id="IPR052523">
    <property type="entry name" value="Trichothecene_AcTrans"/>
</dbReference>
<evidence type="ECO:0008006" key="4">
    <source>
        <dbReference type="Google" id="ProtNLM"/>
    </source>
</evidence>
<feature type="region of interest" description="Disordered" evidence="1">
    <location>
        <begin position="138"/>
        <end position="179"/>
    </location>
</feature>
<dbReference type="InterPro" id="IPR016181">
    <property type="entry name" value="Acyl_CoA_acyltransferase"/>
</dbReference>
<name>A0A0D2G4A8_9EURO</name>
<feature type="compositionally biased region" description="Low complexity" evidence="1">
    <location>
        <begin position="146"/>
        <end position="158"/>
    </location>
</feature>
<evidence type="ECO:0000313" key="3">
    <source>
        <dbReference type="Proteomes" id="UP000054266"/>
    </source>
</evidence>
<sequence length="296" mass="32827">MKLTDPIRLSLEDADTIVPDMAAIALSSLTMTPLGQLRYGTTPEAQLSSWLRACWRAELPGDLQPPRIADFDHDGLGPNVMRMEYLVVRDLDMEPLSDDDKRSANHNSHDDVEAPASASASDSRGRIVAFAEFKYHPREEVRAQEEQQQQQRTTTQAAPQGSPDGNEDGRLPLQPPPSVHNGLRTHWDNLVETALQRQFGGMHCFEVRGLSTLSPSHLRRGIASELLGWIFPWADRLNVPVVLAATPPGYPLYLKHGFVPVGPNDGAIECDMADWGGSGVHKHVLMIRWPEKKGPR</sequence>
<dbReference type="Gene3D" id="3.40.630.30">
    <property type="match status" value="1"/>
</dbReference>
<reference evidence="2 3" key="1">
    <citation type="submission" date="2015-01" db="EMBL/GenBank/DDBJ databases">
        <title>The Genome Sequence of Capronia semiimmersa CBS27337.</title>
        <authorList>
            <consortium name="The Broad Institute Genomics Platform"/>
            <person name="Cuomo C."/>
            <person name="de Hoog S."/>
            <person name="Gorbushina A."/>
            <person name="Stielow B."/>
            <person name="Teixiera M."/>
            <person name="Abouelleil A."/>
            <person name="Chapman S.B."/>
            <person name="Priest M."/>
            <person name="Young S.K."/>
            <person name="Wortman J."/>
            <person name="Nusbaum C."/>
            <person name="Birren B."/>
        </authorList>
    </citation>
    <scope>NUCLEOTIDE SEQUENCE [LARGE SCALE GENOMIC DNA]</scope>
    <source>
        <strain evidence="2 3">CBS 27337</strain>
    </source>
</reference>
<gene>
    <name evidence="2" type="ORF">PV04_06192</name>
</gene>
<keyword evidence="3" id="KW-1185">Reference proteome</keyword>
<evidence type="ECO:0000313" key="2">
    <source>
        <dbReference type="EMBL" id="KIW66904.1"/>
    </source>
</evidence>
<feature type="region of interest" description="Disordered" evidence="1">
    <location>
        <begin position="96"/>
        <end position="123"/>
    </location>
</feature>
<dbReference type="AlphaFoldDB" id="A0A0D2G4A8"/>
<dbReference type="PANTHER" id="PTHR42791">
    <property type="entry name" value="GNAT FAMILY ACETYLTRANSFERASE"/>
    <property type="match status" value="1"/>
</dbReference>
<accession>A0A0D2G4A8</accession>